<dbReference type="SUPFAM" id="SSF52540">
    <property type="entry name" value="P-loop containing nucleoside triphosphate hydrolases"/>
    <property type="match status" value="1"/>
</dbReference>
<dbReference type="GO" id="GO:0003743">
    <property type="term" value="F:translation initiation factor activity"/>
    <property type="evidence" value="ECO:0007669"/>
    <property type="project" value="UniProtKB-UniRule"/>
</dbReference>
<dbReference type="InterPro" id="IPR023115">
    <property type="entry name" value="TIF_IF2_dom3"/>
</dbReference>
<dbReference type="Gene3D" id="2.40.30.10">
    <property type="entry name" value="Translation factors"/>
    <property type="match status" value="2"/>
</dbReference>
<evidence type="ECO:0000256" key="12">
    <source>
        <dbReference type="SAM" id="MobiDB-lite"/>
    </source>
</evidence>
<feature type="region of interest" description="Disordered" evidence="12">
    <location>
        <begin position="50"/>
        <end position="289"/>
    </location>
</feature>
<dbReference type="FunFam" id="2.40.30.10:FF:000008">
    <property type="entry name" value="Translation initiation factor IF-2"/>
    <property type="match status" value="1"/>
</dbReference>
<comment type="similarity">
    <text evidence="2 9 10">Belongs to the TRAFAC class translation factor GTPase superfamily. Classic translation factor GTPase family. IF-2 subfamily.</text>
</comment>
<dbReference type="InterPro" id="IPR027417">
    <property type="entry name" value="P-loop_NTPase"/>
</dbReference>
<feature type="compositionally biased region" description="Basic and acidic residues" evidence="12">
    <location>
        <begin position="145"/>
        <end position="197"/>
    </location>
</feature>
<dbReference type="FunFam" id="3.40.50.300:FF:000019">
    <property type="entry name" value="Translation initiation factor IF-2"/>
    <property type="match status" value="1"/>
</dbReference>
<feature type="domain" description="Tr-type G" evidence="13">
    <location>
        <begin position="371"/>
        <end position="538"/>
    </location>
</feature>
<dbReference type="GO" id="GO:0005829">
    <property type="term" value="C:cytosol"/>
    <property type="evidence" value="ECO:0007669"/>
    <property type="project" value="TreeGrafter"/>
</dbReference>
<proteinExistence type="inferred from homology"/>
<evidence type="ECO:0000256" key="7">
    <source>
        <dbReference type="ARBA" id="ARBA00022917"/>
    </source>
</evidence>
<dbReference type="Pfam" id="PF04760">
    <property type="entry name" value="IF2_N"/>
    <property type="match status" value="2"/>
</dbReference>
<evidence type="ECO:0000259" key="13">
    <source>
        <dbReference type="PROSITE" id="PS51722"/>
    </source>
</evidence>
<feature type="compositionally biased region" description="Polar residues" evidence="12">
    <location>
        <begin position="220"/>
        <end position="229"/>
    </location>
</feature>
<keyword evidence="6 9" id="KW-0547">Nucleotide-binding</keyword>
<dbReference type="GO" id="GO:0005525">
    <property type="term" value="F:GTP binding"/>
    <property type="evidence" value="ECO:0007669"/>
    <property type="project" value="UniProtKB-KW"/>
</dbReference>
<dbReference type="NCBIfam" id="TIGR00231">
    <property type="entry name" value="small_GTP"/>
    <property type="match status" value="1"/>
</dbReference>
<dbReference type="InterPro" id="IPR015760">
    <property type="entry name" value="TIF_IF2"/>
</dbReference>
<evidence type="ECO:0000256" key="11">
    <source>
        <dbReference type="RuleBase" id="RU000645"/>
    </source>
</evidence>
<name>A0A094YI64_9BACT</name>
<dbReference type="AlphaFoldDB" id="A0A094YI64"/>
<feature type="binding site" evidence="9">
    <location>
        <begin position="480"/>
        <end position="483"/>
    </location>
    <ligand>
        <name>GTP</name>
        <dbReference type="ChEBI" id="CHEBI:37565"/>
    </ligand>
</feature>
<feature type="compositionally biased region" description="Low complexity" evidence="12">
    <location>
        <begin position="69"/>
        <end position="79"/>
    </location>
</feature>
<dbReference type="CDD" id="cd01887">
    <property type="entry name" value="IF2_eIF5B"/>
    <property type="match status" value="1"/>
</dbReference>
<evidence type="ECO:0000256" key="9">
    <source>
        <dbReference type="HAMAP-Rule" id="MF_00100"/>
    </source>
</evidence>
<dbReference type="InterPro" id="IPR044145">
    <property type="entry name" value="IF2_II"/>
</dbReference>
<dbReference type="InterPro" id="IPR000795">
    <property type="entry name" value="T_Tr_GTP-bd_dom"/>
</dbReference>
<feature type="region of interest" description="G-domain" evidence="9">
    <location>
        <begin position="374"/>
        <end position="522"/>
    </location>
</feature>
<dbReference type="HAMAP" id="MF_00100_B">
    <property type="entry name" value="IF_2_B"/>
    <property type="match status" value="1"/>
</dbReference>
<dbReference type="GO" id="GO:0003924">
    <property type="term" value="F:GTPase activity"/>
    <property type="evidence" value="ECO:0007669"/>
    <property type="project" value="UniProtKB-UniRule"/>
</dbReference>
<evidence type="ECO:0000313" key="15">
    <source>
        <dbReference type="Proteomes" id="UP000029452"/>
    </source>
</evidence>
<dbReference type="InterPro" id="IPR009000">
    <property type="entry name" value="Transl_B-barrel_sf"/>
</dbReference>
<dbReference type="Pfam" id="PF11987">
    <property type="entry name" value="IF-2"/>
    <property type="match status" value="1"/>
</dbReference>
<dbReference type="SUPFAM" id="SSF50447">
    <property type="entry name" value="Translation proteins"/>
    <property type="match status" value="2"/>
</dbReference>
<evidence type="ECO:0000256" key="10">
    <source>
        <dbReference type="RuleBase" id="RU000644"/>
    </source>
</evidence>
<protein>
    <recommendedName>
        <fullName evidence="3 9">Translation initiation factor IF-2</fullName>
    </recommendedName>
</protein>
<dbReference type="InterPro" id="IPR053905">
    <property type="entry name" value="EF-G-like_DII"/>
</dbReference>
<dbReference type="RefSeq" id="WP_036083486.1">
    <property type="nucleotide sequence ID" value="NZ_JBPKCJ010000003.1"/>
</dbReference>
<dbReference type="InterPro" id="IPR006847">
    <property type="entry name" value="IF2_N"/>
</dbReference>
<dbReference type="InterPro" id="IPR005225">
    <property type="entry name" value="Small_GTP-bd"/>
</dbReference>
<keyword evidence="7 9" id="KW-0648">Protein biosynthesis</keyword>
<dbReference type="CDD" id="cd03692">
    <property type="entry name" value="mtIF2_IVc"/>
    <property type="match status" value="1"/>
</dbReference>
<sequence length="874" mass="95631">MIKVYELARELKMESKALLAKLKVWGVHAPNHMSVLDDKAVAQIKVRLKKGEEPPQEKKKSILIKKKASSLPSSAASEVRSSEEEPTSHSFAQVQEDQEVQSEVRQSDQPHSGEPLRHKGDSAPGILPQEKNAPAPILEKPVTSPKKEILQDKSDETVSDGVQKEEKKGRDKEGKNLSEKKGKSVKPVKDRARKPDRLLLMGTEELLESEDVAEGELSSEVPQPKTTAPVSRMPQGAILPGMPPKEVSRPQANTGFRQPGNKKSGFHKKKDRGFSRTSPVVPEGTKTRKKSIKIEEGISVKEYADRLGLKAQEVIMKLMGMGVMVTINQPIDPDAAVLLAESLGIGVEVQTEESEDVLLGTEGEDSGQLVSRPPVVTIMGHTDHGKTTLLDAIRKSKIAEAEAGGITQHIGAYTIMEKDRSITFLDTPGHEAFTAMRARGAKVTDVVILVVAADDGVMPQTIEAINHSKAANVPIIVALNKVDKPEANPDRVMQELSGLGLIPEEWGGQTIYCPVSAKKRTGLDHLLEMVLLQADILDLKANPARRSQGVVIESKLDKGRGPVATVLVQNGTLRVGDFLVVGGNFGRVRSLINDRGQRVQEVLPSFPAEVIGLDGVPQPGESFVVVEDEKSGRQVAQSRSLKQRSAQMIRQKKVSLEDFYTQMQEGETKELNLILKVDVQGSLEPIRHALSKIGTTQVRVRFIHEGVGGIRETDVLLAQASNAIILGFNVRPDSKAAVLAEKEKVDIKFYSVIYDAIEDVRKAMEGLLAPTIREKVLGRVEVREVYFISKVGTVAGCYVLDGIVQKSGSNVRLLREDVVVYTGRINQLKRFKDDVKEVAAGYECGVSIENYQDIKQGDIIECFTEEKIAAKLEG</sequence>
<dbReference type="PROSITE" id="PS01176">
    <property type="entry name" value="IF2"/>
    <property type="match status" value="1"/>
</dbReference>
<dbReference type="PANTHER" id="PTHR43381">
    <property type="entry name" value="TRANSLATION INITIATION FACTOR IF-2-RELATED"/>
    <property type="match status" value="1"/>
</dbReference>
<dbReference type="Proteomes" id="UP000029452">
    <property type="component" value="Unassembled WGS sequence"/>
</dbReference>
<comment type="subcellular location">
    <subcellularLocation>
        <location evidence="1 9 11">Cytoplasm</location>
    </subcellularLocation>
</comment>
<dbReference type="NCBIfam" id="TIGR00487">
    <property type="entry name" value="IF-2"/>
    <property type="match status" value="1"/>
</dbReference>
<dbReference type="Pfam" id="PF03144">
    <property type="entry name" value="GTP_EFTU_D2"/>
    <property type="match status" value="1"/>
</dbReference>
<evidence type="ECO:0000256" key="3">
    <source>
        <dbReference type="ARBA" id="ARBA00020675"/>
    </source>
</evidence>
<dbReference type="PANTHER" id="PTHR43381:SF5">
    <property type="entry name" value="TR-TYPE G DOMAIN-CONTAINING PROTEIN"/>
    <property type="match status" value="1"/>
</dbReference>
<comment type="caution">
    <text evidence="14">The sequence shown here is derived from an EMBL/GenBank/DDBJ whole genome shotgun (WGS) entry which is preliminary data.</text>
</comment>
<dbReference type="InterPro" id="IPR000178">
    <property type="entry name" value="TF_IF2_bacterial-like"/>
</dbReference>
<accession>A0A094YI64</accession>
<comment type="caution">
    <text evidence="9">Lacks conserved residue(s) required for the propagation of feature annotation.</text>
</comment>
<evidence type="ECO:0000256" key="4">
    <source>
        <dbReference type="ARBA" id="ARBA00022490"/>
    </source>
</evidence>
<dbReference type="Gene3D" id="3.40.50.10050">
    <property type="entry name" value="Translation initiation factor IF- 2, domain 3"/>
    <property type="match status" value="1"/>
</dbReference>
<dbReference type="Pfam" id="PF22042">
    <property type="entry name" value="EF-G_D2"/>
    <property type="match status" value="1"/>
</dbReference>
<evidence type="ECO:0000256" key="2">
    <source>
        <dbReference type="ARBA" id="ARBA00007733"/>
    </source>
</evidence>
<dbReference type="Gene3D" id="1.10.10.2480">
    <property type="match status" value="1"/>
</dbReference>
<dbReference type="FunFam" id="2.40.30.10:FF:000007">
    <property type="entry name" value="Translation initiation factor IF-2"/>
    <property type="match status" value="1"/>
</dbReference>
<feature type="compositionally biased region" description="Acidic residues" evidence="12">
    <location>
        <begin position="205"/>
        <end position="214"/>
    </location>
</feature>
<dbReference type="InterPro" id="IPR036925">
    <property type="entry name" value="TIF_IF2_dom3_sf"/>
</dbReference>
<evidence type="ECO:0000313" key="14">
    <source>
        <dbReference type="EMBL" id="KGA92886.1"/>
    </source>
</evidence>
<feature type="compositionally biased region" description="Basic and acidic residues" evidence="12">
    <location>
        <begin position="50"/>
        <end position="60"/>
    </location>
</feature>
<evidence type="ECO:0000256" key="6">
    <source>
        <dbReference type="ARBA" id="ARBA00022741"/>
    </source>
</evidence>
<reference evidence="14 15" key="1">
    <citation type="submission" date="2014-06" db="EMBL/GenBank/DDBJ databases">
        <title>Draft genome sequence of iron oxidizing acidophile Leptospirillum ferriphilum DSM14647.</title>
        <authorList>
            <person name="Cardenas J.P."/>
            <person name="Lazcano M."/>
            <person name="Ossandon F.J."/>
            <person name="Corbett M."/>
            <person name="Holmes D.S."/>
            <person name="Watkin E."/>
        </authorList>
    </citation>
    <scope>NUCLEOTIDE SEQUENCE [LARGE SCALE GENOMIC DNA]</scope>
    <source>
        <strain evidence="14 15">DSM 14647</strain>
    </source>
</reference>
<evidence type="ECO:0000256" key="8">
    <source>
        <dbReference type="ARBA" id="ARBA00023134"/>
    </source>
</evidence>
<evidence type="ECO:0000256" key="5">
    <source>
        <dbReference type="ARBA" id="ARBA00022540"/>
    </source>
</evidence>
<dbReference type="FunFam" id="3.40.50.10050:FF:000001">
    <property type="entry name" value="Translation initiation factor IF-2"/>
    <property type="match status" value="1"/>
</dbReference>
<dbReference type="PROSITE" id="PS51722">
    <property type="entry name" value="G_TR_2"/>
    <property type="match status" value="1"/>
</dbReference>
<dbReference type="CDD" id="cd03702">
    <property type="entry name" value="IF2_mtIF2_II"/>
    <property type="match status" value="1"/>
</dbReference>
<comment type="function">
    <text evidence="9 10">One of the essential components for the initiation of protein synthesis. Protects formylmethionyl-tRNA from spontaneous hydrolysis and promotes its binding to the 30S ribosomal subunits. Also involved in the hydrolysis of GTP during the formation of the 70S ribosomal complex.</text>
</comment>
<keyword evidence="4 9" id="KW-0963">Cytoplasm</keyword>
<gene>
    <name evidence="9" type="primary">infB</name>
    <name evidence="14" type="ORF">LptCag_1263</name>
</gene>
<organism evidence="14 15">
    <name type="scientific">Leptospirillum ferriphilum</name>
    <dbReference type="NCBI Taxonomy" id="178606"/>
    <lineage>
        <taxon>Bacteria</taxon>
        <taxon>Pseudomonadati</taxon>
        <taxon>Nitrospirota</taxon>
        <taxon>Nitrospiria</taxon>
        <taxon>Nitrospirales</taxon>
        <taxon>Nitrospiraceae</taxon>
        <taxon>Leptospirillum</taxon>
    </lineage>
</organism>
<feature type="binding site" evidence="9">
    <location>
        <begin position="426"/>
        <end position="430"/>
    </location>
    <ligand>
        <name>GTP</name>
        <dbReference type="ChEBI" id="CHEBI:37565"/>
    </ligand>
</feature>
<evidence type="ECO:0000256" key="1">
    <source>
        <dbReference type="ARBA" id="ARBA00004496"/>
    </source>
</evidence>
<dbReference type="PATRIC" id="fig|178606.4.peg.2292"/>
<dbReference type="InterPro" id="IPR004161">
    <property type="entry name" value="EFTu-like_2"/>
</dbReference>
<keyword evidence="5 9" id="KW-0396">Initiation factor</keyword>
<dbReference type="SUPFAM" id="SSF52156">
    <property type="entry name" value="Initiation factor IF2/eIF5b, domain 3"/>
    <property type="match status" value="1"/>
</dbReference>
<keyword evidence="8 9" id="KW-0342">GTP-binding</keyword>
<dbReference type="Pfam" id="PF00009">
    <property type="entry name" value="GTP_EFTU"/>
    <property type="match status" value="1"/>
</dbReference>
<dbReference type="EMBL" id="JPGK01000010">
    <property type="protein sequence ID" value="KGA92886.1"/>
    <property type="molecule type" value="Genomic_DNA"/>
</dbReference>
<dbReference type="OrthoDB" id="9811804at2"/>
<dbReference type="Gene3D" id="3.40.50.300">
    <property type="entry name" value="P-loop containing nucleotide triphosphate hydrolases"/>
    <property type="match status" value="1"/>
</dbReference>